<keyword evidence="3" id="KW-0732">Signal</keyword>
<dbReference type="PANTHER" id="PTHR34720">
    <property type="entry name" value="MICROCYSTIN DEPENDENT PROTEIN"/>
    <property type="match status" value="1"/>
</dbReference>
<dbReference type="Pfam" id="PF17963">
    <property type="entry name" value="Big_9"/>
    <property type="match status" value="2"/>
</dbReference>
<evidence type="ECO:0000256" key="2">
    <source>
        <dbReference type="SAM" id="MobiDB-lite"/>
    </source>
</evidence>
<dbReference type="NCBIfam" id="NF012211">
    <property type="entry name" value="tand_rpt_95"/>
    <property type="match status" value="2"/>
</dbReference>
<dbReference type="InterPro" id="IPR013783">
    <property type="entry name" value="Ig-like_fold"/>
</dbReference>
<sequence>MRIFNLIYRGDLYMSQLRPRFAITIASLSLSAAVAFASANAVAQQPEHAHSADHSAGHGQQVATNNPAAQRKAAIESTESFINAHKQWAQAKGAANKAAALEKLIARAEARQAMLTELARTNPVEALTIAIPEEKQIGMPPAVLEKLEQRFASSGELEVLYADFADGSHELRHYLNTPFGERFRLNFAGHPAQFMQGDNVSIDGVLLSTEDESGNSDGNIVLAADDTGIQTLALDGSGNGGEPGPVANSLGEQRTLVMLVNFQDDSSQPWSQAQISSLVKGKVNDFMVENSYGQTWLNSDVTNWMTISASKSGCPTGTYSSLANQKAQQFGYNPANYDRLIYLWPQNSSCGFSGLGTVGGAPSKSWINGQYLWNIFAHELGHNFGLGHSHDLNCGSSTLGSNCSVTEYGDFTDTMGAGFNGHFNAFQKDRLGWLGYGSAPELTTVTSNGNYTISPYEDQNGSAKALKILKDTDPSTGENSWYYLEYRQAKGFDSGLSGYGTQINFLNGVTVHSGNKSNANSSYLLDMTPGSSGSFYDAALEEGYGYNDSSAGVSFNTTWLDGNSAQISVNLNQQSCISNSPTLTAVSSESAWVEAGTAVTYSLILTNRDSSACASSSFNLAAIQPSGWNSSLSHNSLNLAPGTSTTIHLTVTSSSSAVDGFYDIVTSASKGSQTASTTVTYVVSNPASNTAPVANNDSASTIAGNSVSINVLSNDSDADGDSLTISSVSGVNGSATISGSNIIFTPSAGFNGTENFSYSISDGKGGSANASVSVSVSPAPSSNSAPIAVNDGAAVAKGSSVTISVLNNDSDPDGDNLILTGASEGNKGSVIVHSNGTLTYTPAKSFKNGDSFSYSISDGKKSATATVSISLLSDGSGGGSGGGKGNGKKR</sequence>
<feature type="compositionally biased region" description="Basic and acidic residues" evidence="2">
    <location>
        <begin position="47"/>
        <end position="56"/>
    </location>
</feature>
<dbReference type="Gene3D" id="2.60.40.10">
    <property type="entry name" value="Immunoglobulins"/>
    <property type="match status" value="1"/>
</dbReference>
<feature type="domain" description="Alpha-galactosidase NEW3" evidence="5">
    <location>
        <begin position="593"/>
        <end position="669"/>
    </location>
</feature>
<evidence type="ECO:0000313" key="6">
    <source>
        <dbReference type="EMBL" id="RRC96795.1"/>
    </source>
</evidence>
<name>A0A3P1SJ78_9GAMM</name>
<dbReference type="Pfam" id="PF05548">
    <property type="entry name" value="Peptidase_M11"/>
    <property type="match status" value="1"/>
</dbReference>
<feature type="domain" description="Peptidase M11 gametolysin" evidence="4">
    <location>
        <begin position="288"/>
        <end position="520"/>
    </location>
</feature>
<keyword evidence="7" id="KW-1185">Reference proteome</keyword>
<dbReference type="InterPro" id="IPR008752">
    <property type="entry name" value="Peptidase_M11"/>
</dbReference>
<dbReference type="Pfam" id="PF10633">
    <property type="entry name" value="NPCBM_assoc"/>
    <property type="match status" value="1"/>
</dbReference>
<dbReference type="GO" id="GO:0008237">
    <property type="term" value="F:metallopeptidase activity"/>
    <property type="evidence" value="ECO:0007669"/>
    <property type="project" value="InterPro"/>
</dbReference>
<evidence type="ECO:0000256" key="3">
    <source>
        <dbReference type="SAM" id="SignalP"/>
    </source>
</evidence>
<comment type="caution">
    <text evidence="6">The sequence shown here is derived from an EMBL/GenBank/DDBJ whole genome shotgun (WGS) entry which is preliminary data.</text>
</comment>
<evidence type="ECO:0000259" key="4">
    <source>
        <dbReference type="Pfam" id="PF05548"/>
    </source>
</evidence>
<accession>A0A3P1SJ78</accession>
<proteinExistence type="predicted"/>
<dbReference type="InterPro" id="IPR018905">
    <property type="entry name" value="A-galactase_NEW3"/>
</dbReference>
<evidence type="ECO:0000256" key="1">
    <source>
        <dbReference type="SAM" id="Coils"/>
    </source>
</evidence>
<feature type="chain" id="PRO_5017958957" evidence="3">
    <location>
        <begin position="44"/>
        <end position="890"/>
    </location>
</feature>
<reference evidence="6 7" key="1">
    <citation type="submission" date="2018-11" db="EMBL/GenBank/DDBJ databases">
        <title>The draft genome sequence of Amphritea balenae JAMM 1525T.</title>
        <authorList>
            <person name="Fang Z."/>
            <person name="Zhang Y."/>
            <person name="Han X."/>
        </authorList>
    </citation>
    <scope>NUCLEOTIDE SEQUENCE [LARGE SCALE GENOMIC DNA]</scope>
    <source>
        <strain evidence="6 7">JAMM 1525</strain>
    </source>
</reference>
<evidence type="ECO:0000259" key="5">
    <source>
        <dbReference type="Pfam" id="PF10633"/>
    </source>
</evidence>
<dbReference type="EMBL" id="RQXV01000017">
    <property type="protein sequence ID" value="RRC96795.1"/>
    <property type="molecule type" value="Genomic_DNA"/>
</dbReference>
<dbReference type="AlphaFoldDB" id="A0A3P1SJ78"/>
<dbReference type="Proteomes" id="UP000267535">
    <property type="component" value="Unassembled WGS sequence"/>
</dbReference>
<keyword evidence="1" id="KW-0175">Coiled coil</keyword>
<dbReference type="Gene3D" id="3.40.390.10">
    <property type="entry name" value="Collagenase (Catalytic Domain)"/>
    <property type="match status" value="1"/>
</dbReference>
<evidence type="ECO:0000313" key="7">
    <source>
        <dbReference type="Proteomes" id="UP000267535"/>
    </source>
</evidence>
<dbReference type="Gene3D" id="2.60.40.2810">
    <property type="match status" value="2"/>
</dbReference>
<feature type="region of interest" description="Disordered" evidence="2">
    <location>
        <begin position="45"/>
        <end position="70"/>
    </location>
</feature>
<gene>
    <name evidence="6" type="ORF">EHS89_20380</name>
</gene>
<feature type="signal peptide" evidence="3">
    <location>
        <begin position="1"/>
        <end position="43"/>
    </location>
</feature>
<feature type="coiled-coil region" evidence="1">
    <location>
        <begin position="91"/>
        <end position="118"/>
    </location>
</feature>
<dbReference type="SUPFAM" id="SSF55486">
    <property type="entry name" value="Metalloproteases ('zincins'), catalytic domain"/>
    <property type="match status" value="1"/>
</dbReference>
<dbReference type="InterPro" id="IPR024079">
    <property type="entry name" value="MetalloPept_cat_dom_sf"/>
</dbReference>
<protein>
    <submittedName>
        <fullName evidence="6">Tandem-95 repeat protein</fullName>
    </submittedName>
</protein>
<dbReference type="OrthoDB" id="220114at2"/>
<organism evidence="6 7">
    <name type="scientific">Amphritea balenae</name>
    <dbReference type="NCBI Taxonomy" id="452629"/>
    <lineage>
        <taxon>Bacteria</taxon>
        <taxon>Pseudomonadati</taxon>
        <taxon>Pseudomonadota</taxon>
        <taxon>Gammaproteobacteria</taxon>
        <taxon>Oceanospirillales</taxon>
        <taxon>Oceanospirillaceae</taxon>
        <taxon>Amphritea</taxon>
    </lineage>
</organism>
<dbReference type="PANTHER" id="PTHR34720:SF9">
    <property type="entry name" value="BLR4714 PROTEIN"/>
    <property type="match status" value="1"/>
</dbReference>